<accession>A0A1W2H1Z5</accession>
<keyword evidence="6" id="KW-0808">Transferase</keyword>
<dbReference type="AlphaFoldDB" id="A0A1W2H1Z5"/>
<proteinExistence type="predicted"/>
<evidence type="ECO:0000256" key="1">
    <source>
        <dbReference type="ARBA" id="ARBA00004127"/>
    </source>
</evidence>
<feature type="transmembrane region" description="Helical" evidence="5">
    <location>
        <begin position="6"/>
        <end position="25"/>
    </location>
</feature>
<keyword evidence="2 5" id="KW-0812">Transmembrane</keyword>
<evidence type="ECO:0000256" key="4">
    <source>
        <dbReference type="ARBA" id="ARBA00023136"/>
    </source>
</evidence>
<feature type="transmembrane region" description="Helical" evidence="5">
    <location>
        <begin position="73"/>
        <end position="90"/>
    </location>
</feature>
<dbReference type="STRING" id="758820.SAMN00777080_1199"/>
<gene>
    <name evidence="6" type="ORF">SAMN00777080_1199</name>
</gene>
<protein>
    <submittedName>
        <fullName evidence="6">Protein-S-isoprenylcysteine O-methyltransferase Ste14</fullName>
    </submittedName>
</protein>
<sequence>MSYLILVLLWVLFYFFHSVFASLNIKRKFKAVMGRYYIWYRLLYSIFATFHFLLIFVYSATLIEQRMLNQSPLFTYIGYMLAGLGTIILVKSFKHFSNLKFVGLTLHDDLKEKEKLITKGIHEYIRHPIYTGLILIFLGYFFYQPSPSSMVHFIMLLAYLPFGIHFEEKKLIATYGEDYRKYKKAVPSLFPFKLKKTA</sequence>
<evidence type="ECO:0000256" key="3">
    <source>
        <dbReference type="ARBA" id="ARBA00022989"/>
    </source>
</evidence>
<evidence type="ECO:0000313" key="6">
    <source>
        <dbReference type="EMBL" id="SMD42638.1"/>
    </source>
</evidence>
<feature type="transmembrane region" description="Helical" evidence="5">
    <location>
        <begin position="124"/>
        <end position="143"/>
    </location>
</feature>
<dbReference type="OrthoDB" id="9809773at2"/>
<evidence type="ECO:0000256" key="2">
    <source>
        <dbReference type="ARBA" id="ARBA00022692"/>
    </source>
</evidence>
<dbReference type="GO" id="GO:0012505">
    <property type="term" value="C:endomembrane system"/>
    <property type="evidence" value="ECO:0007669"/>
    <property type="project" value="UniProtKB-SubCell"/>
</dbReference>
<dbReference type="InterPro" id="IPR007318">
    <property type="entry name" value="Phopholipid_MeTrfase"/>
</dbReference>
<evidence type="ECO:0000313" key="7">
    <source>
        <dbReference type="Proteomes" id="UP000192333"/>
    </source>
</evidence>
<comment type="subcellular location">
    <subcellularLocation>
        <location evidence="1">Endomembrane system</location>
        <topology evidence="1">Multi-pass membrane protein</topology>
    </subcellularLocation>
</comment>
<keyword evidence="7" id="KW-1185">Reference proteome</keyword>
<keyword evidence="4 5" id="KW-0472">Membrane</keyword>
<dbReference type="Pfam" id="PF04191">
    <property type="entry name" value="PEMT"/>
    <property type="match status" value="1"/>
</dbReference>
<keyword evidence="6" id="KW-0489">Methyltransferase</keyword>
<feature type="transmembrane region" description="Helical" evidence="5">
    <location>
        <begin position="37"/>
        <end position="61"/>
    </location>
</feature>
<name>A0A1W2H1Z5_9BACT</name>
<dbReference type="Proteomes" id="UP000192333">
    <property type="component" value="Chromosome I"/>
</dbReference>
<dbReference type="EMBL" id="LT838813">
    <property type="protein sequence ID" value="SMD42638.1"/>
    <property type="molecule type" value="Genomic_DNA"/>
</dbReference>
<dbReference type="PANTHER" id="PTHR12714">
    <property type="entry name" value="PROTEIN-S ISOPRENYLCYSTEINE O-METHYLTRANSFERASE"/>
    <property type="match status" value="1"/>
</dbReference>
<dbReference type="GO" id="GO:0032259">
    <property type="term" value="P:methylation"/>
    <property type="evidence" value="ECO:0007669"/>
    <property type="project" value="UniProtKB-KW"/>
</dbReference>
<keyword evidence="3 5" id="KW-1133">Transmembrane helix</keyword>
<feature type="transmembrane region" description="Helical" evidence="5">
    <location>
        <begin position="149"/>
        <end position="166"/>
    </location>
</feature>
<reference evidence="7" key="1">
    <citation type="submission" date="2017-04" db="EMBL/GenBank/DDBJ databases">
        <authorList>
            <person name="Varghese N."/>
            <person name="Submissions S."/>
        </authorList>
    </citation>
    <scope>NUCLEOTIDE SEQUENCE [LARGE SCALE GENOMIC DNA]</scope>
    <source>
        <strain evidence="7">DSM 16537</strain>
    </source>
</reference>
<dbReference type="Gene3D" id="1.20.120.1630">
    <property type="match status" value="1"/>
</dbReference>
<dbReference type="PANTHER" id="PTHR12714:SF9">
    <property type="entry name" value="PROTEIN-S-ISOPRENYLCYSTEINE O-METHYLTRANSFERASE"/>
    <property type="match status" value="1"/>
</dbReference>
<dbReference type="GO" id="GO:0008168">
    <property type="term" value="F:methyltransferase activity"/>
    <property type="evidence" value="ECO:0007669"/>
    <property type="project" value="UniProtKB-KW"/>
</dbReference>
<evidence type="ECO:0000256" key="5">
    <source>
        <dbReference type="SAM" id="Phobius"/>
    </source>
</evidence>
<organism evidence="6 7">
    <name type="scientific">Aquiflexum balticum DSM 16537</name>
    <dbReference type="NCBI Taxonomy" id="758820"/>
    <lineage>
        <taxon>Bacteria</taxon>
        <taxon>Pseudomonadati</taxon>
        <taxon>Bacteroidota</taxon>
        <taxon>Cytophagia</taxon>
        <taxon>Cytophagales</taxon>
        <taxon>Cyclobacteriaceae</taxon>
        <taxon>Aquiflexum</taxon>
    </lineage>
</organism>